<feature type="active site" evidence="5">
    <location>
        <position position="382"/>
    </location>
</feature>
<dbReference type="SUPFAM" id="SSF50249">
    <property type="entry name" value="Nucleic acid-binding proteins"/>
    <property type="match status" value="1"/>
</dbReference>
<dbReference type="Gene3D" id="2.40.50.140">
    <property type="entry name" value="Nucleic acid-binding proteins"/>
    <property type="match status" value="1"/>
</dbReference>
<protein>
    <submittedName>
        <fullName evidence="7">(Uracil-5)-methyltransferase</fullName>
    </submittedName>
</protein>
<feature type="domain" description="TRAM" evidence="6">
    <location>
        <begin position="8"/>
        <end position="68"/>
    </location>
</feature>
<sequence length="424" mass="44836">MSEAAPQNAPQPEVLTLNIEKLVAGGLGLARDEGGVVLVRGALPGERVRASVRSGRGVRQGVTLEVLEASPDRVDGPRLPTADLAHASYAAQLRYKRDFVREALSRIAKLQHGVNETVPSPSEWHYRNTAQYLVTPTGLAYRERRGNEPLVVGEDPLVMSAISAIVNKIDPAHLDPASEVAFRASALTGEVVAALIGAGEPRVFLRASDHLMDAGVVGVSLAQPAGRRFSAGVRLIAGESEIREQFGRVQVSVSATGFAQVNPAAAGLAYVSAAELAGSGEHAVDLYGGAGAIGRHLAPNFRRVTVLDASPEALARGRQDVAESVAAGRAEGNVTYVGGDAARFSELGTDVIVVDPPRAGLEEGARIHIDSSTADRLVYISCDPATWARDVGDLVRRGWKLGEVTPHDFYPQTSHIEIVSVLNR</sequence>
<evidence type="ECO:0000256" key="3">
    <source>
        <dbReference type="ARBA" id="ARBA00022691"/>
    </source>
</evidence>
<dbReference type="STRING" id="1182571.QR90_04490"/>
<dbReference type="GO" id="GO:0070041">
    <property type="term" value="F:rRNA (uridine-C5-)-methyltransferase activity"/>
    <property type="evidence" value="ECO:0007669"/>
    <property type="project" value="TreeGrafter"/>
</dbReference>
<dbReference type="InterPro" id="IPR002792">
    <property type="entry name" value="TRAM_dom"/>
</dbReference>
<evidence type="ECO:0000256" key="4">
    <source>
        <dbReference type="PROSITE-ProRule" id="PRU01024"/>
    </source>
</evidence>
<accession>A0A0A7KEA3</accession>
<evidence type="ECO:0000256" key="1">
    <source>
        <dbReference type="ARBA" id="ARBA00022603"/>
    </source>
</evidence>
<feature type="binding site" evidence="4">
    <location>
        <position position="355"/>
    </location>
    <ligand>
        <name>S-adenosyl-L-methionine</name>
        <dbReference type="ChEBI" id="CHEBI:59789"/>
    </ligand>
</feature>
<dbReference type="CDD" id="cd02440">
    <property type="entry name" value="AdoMet_MTases"/>
    <property type="match status" value="1"/>
</dbReference>
<keyword evidence="3 4" id="KW-0949">S-adenosyl-L-methionine</keyword>
<feature type="active site" description="Nucleophile" evidence="4">
    <location>
        <position position="382"/>
    </location>
</feature>
<dbReference type="PROSITE" id="PS01230">
    <property type="entry name" value="TRMA_1"/>
    <property type="match status" value="1"/>
</dbReference>
<dbReference type="Gene3D" id="2.40.50.1070">
    <property type="match status" value="1"/>
</dbReference>
<dbReference type="InterPro" id="IPR012340">
    <property type="entry name" value="NA-bd_OB-fold"/>
</dbReference>
<dbReference type="PROSITE" id="PS50926">
    <property type="entry name" value="TRAM"/>
    <property type="match status" value="1"/>
</dbReference>
<proteinExistence type="inferred from homology"/>
<dbReference type="SUPFAM" id="SSF53335">
    <property type="entry name" value="S-adenosyl-L-methionine-dependent methyltransferases"/>
    <property type="match status" value="1"/>
</dbReference>
<organism evidence="7 8">
    <name type="scientific">Deinococcus radiopugnans</name>
    <dbReference type="NCBI Taxonomy" id="57497"/>
    <lineage>
        <taxon>Bacteria</taxon>
        <taxon>Thermotogati</taxon>
        <taxon>Deinococcota</taxon>
        <taxon>Deinococci</taxon>
        <taxon>Deinococcales</taxon>
        <taxon>Deinococcaceae</taxon>
        <taxon>Deinococcus</taxon>
    </lineage>
</organism>
<dbReference type="KEGG" id="dsw:QR90_04490"/>
<dbReference type="InterPro" id="IPR010280">
    <property type="entry name" value="U5_MeTrfase_fam"/>
</dbReference>
<dbReference type="InterPro" id="IPR029063">
    <property type="entry name" value="SAM-dependent_MTases_sf"/>
</dbReference>
<feature type="binding site" evidence="4">
    <location>
        <position position="287"/>
    </location>
    <ligand>
        <name>S-adenosyl-L-methionine</name>
        <dbReference type="ChEBI" id="CHEBI:59789"/>
    </ligand>
</feature>
<dbReference type="Pfam" id="PF05958">
    <property type="entry name" value="tRNA_U5-meth_tr"/>
    <property type="match status" value="1"/>
</dbReference>
<evidence type="ECO:0000259" key="6">
    <source>
        <dbReference type="PROSITE" id="PS50926"/>
    </source>
</evidence>
<evidence type="ECO:0000256" key="5">
    <source>
        <dbReference type="PROSITE-ProRule" id="PRU10015"/>
    </source>
</evidence>
<dbReference type="GO" id="GO:0070475">
    <property type="term" value="P:rRNA base methylation"/>
    <property type="evidence" value="ECO:0007669"/>
    <property type="project" value="TreeGrafter"/>
</dbReference>
<dbReference type="PANTHER" id="PTHR11061">
    <property type="entry name" value="RNA M5U METHYLTRANSFERASE"/>
    <property type="match status" value="1"/>
</dbReference>
<keyword evidence="1 4" id="KW-0489">Methyltransferase</keyword>
<comment type="similarity">
    <text evidence="4">Belongs to the class I-like SAM-binding methyltransferase superfamily. RNA M5U methyltransferase family.</text>
</comment>
<dbReference type="PROSITE" id="PS51687">
    <property type="entry name" value="SAM_MT_RNA_M5U"/>
    <property type="match status" value="1"/>
</dbReference>
<gene>
    <name evidence="7" type="ORF">QR90_04490</name>
</gene>
<evidence type="ECO:0000256" key="2">
    <source>
        <dbReference type="ARBA" id="ARBA00022679"/>
    </source>
</evidence>
<feature type="binding site" evidence="4">
    <location>
        <position position="308"/>
    </location>
    <ligand>
        <name>S-adenosyl-L-methionine</name>
        <dbReference type="ChEBI" id="CHEBI:59789"/>
    </ligand>
</feature>
<feature type="binding site" evidence="4">
    <location>
        <position position="260"/>
    </location>
    <ligand>
        <name>S-adenosyl-L-methionine</name>
        <dbReference type="ChEBI" id="CHEBI:59789"/>
    </ligand>
</feature>
<dbReference type="InterPro" id="IPR030390">
    <property type="entry name" value="MeTrfase_TrmA_AS"/>
</dbReference>
<evidence type="ECO:0000313" key="7">
    <source>
        <dbReference type="EMBL" id="AIZ44512.1"/>
    </source>
</evidence>
<reference evidence="8" key="1">
    <citation type="submission" date="2014-11" db="EMBL/GenBank/DDBJ databases">
        <title>Hymenobacter sp. DG25B genome submission.</title>
        <authorList>
            <person name="Jung H.-Y."/>
            <person name="Kim M.K."/>
            <person name="Srinivasan S."/>
            <person name="Lim S."/>
        </authorList>
    </citation>
    <scope>NUCLEOTIDE SEQUENCE [LARGE SCALE GENOMIC DNA]</scope>
    <source>
        <strain evidence="8">DY59</strain>
    </source>
</reference>
<dbReference type="Proteomes" id="UP000030634">
    <property type="component" value="Chromosome"/>
</dbReference>
<dbReference type="EMBL" id="CP010028">
    <property type="protein sequence ID" value="AIZ44512.1"/>
    <property type="molecule type" value="Genomic_DNA"/>
</dbReference>
<dbReference type="AlphaFoldDB" id="A0A0A7KEA3"/>
<dbReference type="HOGENOM" id="CLU_014689_7_0_0"/>
<evidence type="ECO:0000313" key="8">
    <source>
        <dbReference type="Proteomes" id="UP000030634"/>
    </source>
</evidence>
<dbReference type="Gene3D" id="3.40.50.150">
    <property type="entry name" value="Vaccinia Virus protein VP39"/>
    <property type="match status" value="1"/>
</dbReference>
<keyword evidence="2 4" id="KW-0808">Transferase</keyword>
<dbReference type="PANTHER" id="PTHR11061:SF30">
    <property type="entry name" value="TRNA (URACIL(54)-C(5))-METHYLTRANSFERASE"/>
    <property type="match status" value="1"/>
</dbReference>
<dbReference type="RefSeq" id="WP_039682557.1">
    <property type="nucleotide sequence ID" value="NZ_CP010028.1"/>
</dbReference>
<name>A0A0A7KEA3_9DEIO</name>